<dbReference type="Pfam" id="PF00078">
    <property type="entry name" value="RVT_1"/>
    <property type="match status" value="1"/>
</dbReference>
<reference evidence="2 3" key="1">
    <citation type="submission" date="2024-02" db="EMBL/GenBank/DDBJ databases">
        <title>Chromosome-scale genome assembly of the rough periwinkle Littorina saxatilis.</title>
        <authorList>
            <person name="De Jode A."/>
            <person name="Faria R."/>
            <person name="Formenti G."/>
            <person name="Sims Y."/>
            <person name="Smith T.P."/>
            <person name="Tracey A."/>
            <person name="Wood J.M.D."/>
            <person name="Zagrodzka Z.B."/>
            <person name="Johannesson K."/>
            <person name="Butlin R.K."/>
            <person name="Leder E.H."/>
        </authorList>
    </citation>
    <scope>NUCLEOTIDE SEQUENCE [LARGE SCALE GENOMIC DNA]</scope>
    <source>
        <strain evidence="2">Snail1</strain>
        <tissue evidence="2">Muscle</tissue>
    </source>
</reference>
<protein>
    <recommendedName>
        <fullName evidence="1">Reverse transcriptase domain-containing protein</fullName>
    </recommendedName>
</protein>
<evidence type="ECO:0000313" key="2">
    <source>
        <dbReference type="EMBL" id="KAK7108707.1"/>
    </source>
</evidence>
<gene>
    <name evidence="2" type="ORF">V1264_016391</name>
</gene>
<comment type="caution">
    <text evidence="2">The sequence shown here is derived from an EMBL/GenBank/DDBJ whole genome shotgun (WGS) entry which is preliminary data.</text>
</comment>
<dbReference type="AlphaFoldDB" id="A0AAN9GHJ5"/>
<evidence type="ECO:0000313" key="3">
    <source>
        <dbReference type="Proteomes" id="UP001374579"/>
    </source>
</evidence>
<dbReference type="SUPFAM" id="SSF56672">
    <property type="entry name" value="DNA/RNA polymerases"/>
    <property type="match status" value="1"/>
</dbReference>
<dbReference type="CDD" id="cd01650">
    <property type="entry name" value="RT_nLTR_like"/>
    <property type="match status" value="1"/>
</dbReference>
<organism evidence="2 3">
    <name type="scientific">Littorina saxatilis</name>
    <dbReference type="NCBI Taxonomy" id="31220"/>
    <lineage>
        <taxon>Eukaryota</taxon>
        <taxon>Metazoa</taxon>
        <taxon>Spiralia</taxon>
        <taxon>Lophotrochozoa</taxon>
        <taxon>Mollusca</taxon>
        <taxon>Gastropoda</taxon>
        <taxon>Caenogastropoda</taxon>
        <taxon>Littorinimorpha</taxon>
        <taxon>Littorinoidea</taxon>
        <taxon>Littorinidae</taxon>
        <taxon>Littorina</taxon>
    </lineage>
</organism>
<dbReference type="InterPro" id="IPR000477">
    <property type="entry name" value="RT_dom"/>
</dbReference>
<dbReference type="Proteomes" id="UP001374579">
    <property type="component" value="Unassembled WGS sequence"/>
</dbReference>
<sequence length="581" mass="65190">MLGKAKQVILPTVHDVSKLPDVFSKYFHEKILTIRNSFAQHSDSDRSPIFVGNSFSVFTPVSEDFVRKLIVKSAKTSCDLDPLPTLLLCDHLDILLPTITRILNESLSTGTVPSDFKKAVIKPLLKKSSLDPNVLKNYRPISNLPFLSKILEKIVLDQLSSHLSANNLLTPHQSAYRTDHSTETAVLSILNNILTSLDDNKISLLLLLDLSAAFDTIDHEILLSRLEHTFGIQNSVLNWFRSYLSDRTNFVIVNDVPSQETSLLFGVPQGSVLGPVLFIMYTSPLTDLIDRHSVSHEMFADDTQLQNSATPSEYAQMTTSLQSCIADVELWMSTNKLRLNCDKTEAIRFTKSSLSSSLSLPPSITLGSSTIEFSDSVRDLGIFLDSDLSMKHHVMKVCQSAYIELKRIGSIRPYLTEDATKTLVSSYILSRLDYGNSVLIGCPQSVIHPLQRVQNSAARLVCKAPRSQSCSPLLKKLHWLPVELRIQYKCCCICYKIISGSAPSYLSDLFTLYTPSRSLRSSVDTRIFRLSSFSRKQHGQRAFSHSAAVAWNSLPYSIRHCQTFCSFKSNLKTHFFTQYFD</sequence>
<feature type="domain" description="Reverse transcriptase" evidence="1">
    <location>
        <begin position="105"/>
        <end position="384"/>
    </location>
</feature>
<proteinExistence type="predicted"/>
<dbReference type="EMBL" id="JBAMIC010000004">
    <property type="protein sequence ID" value="KAK7108707.1"/>
    <property type="molecule type" value="Genomic_DNA"/>
</dbReference>
<dbReference type="PANTHER" id="PTHR33332">
    <property type="entry name" value="REVERSE TRANSCRIPTASE DOMAIN-CONTAINING PROTEIN"/>
    <property type="match status" value="1"/>
</dbReference>
<dbReference type="PROSITE" id="PS50878">
    <property type="entry name" value="RT_POL"/>
    <property type="match status" value="1"/>
</dbReference>
<dbReference type="InterPro" id="IPR043502">
    <property type="entry name" value="DNA/RNA_pol_sf"/>
</dbReference>
<name>A0AAN9GHJ5_9CAEN</name>
<evidence type="ECO:0000259" key="1">
    <source>
        <dbReference type="PROSITE" id="PS50878"/>
    </source>
</evidence>
<accession>A0AAN9GHJ5</accession>
<keyword evidence="3" id="KW-1185">Reference proteome</keyword>